<keyword evidence="2" id="KW-1185">Reference proteome</keyword>
<dbReference type="EMBL" id="FQUM01000004">
    <property type="protein sequence ID" value="SHF20246.1"/>
    <property type="molecule type" value="Genomic_DNA"/>
</dbReference>
<protein>
    <submittedName>
        <fullName evidence="1">YhcH/YjgK/YiaL family protein</fullName>
    </submittedName>
</protein>
<dbReference type="PROSITE" id="PS51257">
    <property type="entry name" value="PROKAR_LIPOPROTEIN"/>
    <property type="match status" value="1"/>
</dbReference>
<dbReference type="InterPro" id="IPR004375">
    <property type="entry name" value="NanQ/TabA/YiaL"/>
</dbReference>
<dbReference type="OrthoDB" id="9792756at2"/>
<dbReference type="PANTHER" id="PTHR34986">
    <property type="entry name" value="EVOLVED BETA-GALACTOSIDASE SUBUNIT BETA"/>
    <property type="match status" value="1"/>
</dbReference>
<dbReference type="STRING" id="1484053.SAMN05444274_10427"/>
<dbReference type="NCBIfam" id="TIGR00022">
    <property type="entry name" value="YhcH/YjgK/YiaL family protein"/>
    <property type="match status" value="1"/>
</dbReference>
<dbReference type="SUPFAM" id="SSF51197">
    <property type="entry name" value="Clavaminate synthase-like"/>
    <property type="match status" value="1"/>
</dbReference>
<dbReference type="Pfam" id="PF04074">
    <property type="entry name" value="DUF386"/>
    <property type="match status" value="1"/>
</dbReference>
<dbReference type="InterPro" id="IPR037012">
    <property type="entry name" value="NanQ/TabA/YiaL_sf"/>
</dbReference>
<organism evidence="1 2">
    <name type="scientific">Mariniphaga anaerophila</name>
    <dbReference type="NCBI Taxonomy" id="1484053"/>
    <lineage>
        <taxon>Bacteria</taxon>
        <taxon>Pseudomonadati</taxon>
        <taxon>Bacteroidota</taxon>
        <taxon>Bacteroidia</taxon>
        <taxon>Marinilabiliales</taxon>
        <taxon>Prolixibacteraceae</taxon>
        <taxon>Mariniphaga</taxon>
    </lineage>
</organism>
<reference evidence="1 2" key="1">
    <citation type="submission" date="2016-11" db="EMBL/GenBank/DDBJ databases">
        <authorList>
            <person name="Jaros S."/>
            <person name="Januszkiewicz K."/>
            <person name="Wedrychowicz H."/>
        </authorList>
    </citation>
    <scope>NUCLEOTIDE SEQUENCE [LARGE SCALE GENOMIC DNA]</scope>
    <source>
        <strain evidence="1 2">DSM 26910</strain>
    </source>
</reference>
<dbReference type="PANTHER" id="PTHR34986:SF1">
    <property type="entry name" value="PROTEIN YIAL"/>
    <property type="match status" value="1"/>
</dbReference>
<proteinExistence type="predicted"/>
<evidence type="ECO:0000313" key="1">
    <source>
        <dbReference type="EMBL" id="SHF20246.1"/>
    </source>
</evidence>
<gene>
    <name evidence="1" type="ORF">SAMN05444274_10427</name>
</gene>
<dbReference type="AlphaFoldDB" id="A0A1M4ZRP9"/>
<dbReference type="Gene3D" id="2.60.120.370">
    <property type="entry name" value="YhcH/YjgK/YiaL"/>
    <property type="match status" value="1"/>
</dbReference>
<sequence length="203" mass="23446">MKTQLILIFTIGIMVVACNSKSGKNPDGWSDKELGEWFGKGEWKQGWSASPDESVNQKEFARLYFENQERWDKAFRFLSEQNLAELDKGRYELEGADLFVNVDEYVSRNEEDVLFEAHKKYADIQYLVSGQEKIGVLPLDKTTVVTPYDDEKDIMFLTADDENYRIAKPGVFFLFFPDDAHRPTVKAGDNETIRKIVVKVRIN</sequence>
<dbReference type="Proteomes" id="UP000184164">
    <property type="component" value="Unassembled WGS sequence"/>
</dbReference>
<evidence type="ECO:0000313" key="2">
    <source>
        <dbReference type="Proteomes" id="UP000184164"/>
    </source>
</evidence>
<name>A0A1M4ZRP9_9BACT</name>
<accession>A0A1M4ZRP9</accession>
<dbReference type="GO" id="GO:0005829">
    <property type="term" value="C:cytosol"/>
    <property type="evidence" value="ECO:0007669"/>
    <property type="project" value="TreeGrafter"/>
</dbReference>
<dbReference type="RefSeq" id="WP_073000955.1">
    <property type="nucleotide sequence ID" value="NZ_FQUM01000004.1"/>
</dbReference>